<keyword evidence="3" id="KW-1185">Reference proteome</keyword>
<dbReference type="InterPro" id="IPR000073">
    <property type="entry name" value="AB_hydrolase_1"/>
</dbReference>
<dbReference type="SUPFAM" id="SSF53474">
    <property type="entry name" value="alpha/beta-Hydrolases"/>
    <property type="match status" value="1"/>
</dbReference>
<dbReference type="InterPro" id="IPR029058">
    <property type="entry name" value="AB_hydrolase_fold"/>
</dbReference>
<dbReference type="AlphaFoldDB" id="A0A8J3U638"/>
<keyword evidence="2" id="KW-0378">Hydrolase</keyword>
<dbReference type="EMBL" id="BOOP01000018">
    <property type="protein sequence ID" value="GII38890.1"/>
    <property type="molecule type" value="Genomic_DNA"/>
</dbReference>
<dbReference type="PANTHER" id="PTHR37017">
    <property type="entry name" value="AB HYDROLASE-1 DOMAIN-CONTAINING PROTEIN-RELATED"/>
    <property type="match status" value="1"/>
</dbReference>
<accession>A0A8J3U638</accession>
<dbReference type="Gene3D" id="3.40.50.1820">
    <property type="entry name" value="alpha/beta hydrolase"/>
    <property type="match status" value="1"/>
</dbReference>
<dbReference type="RefSeq" id="WP_204074510.1">
    <property type="nucleotide sequence ID" value="NZ_BAABHI010000008.1"/>
</dbReference>
<sequence>MSEPTQPTVVLVHGAFADASGFAGIVRELTTDDYRVVAPPNTLRGLANDAATVRAVATSIDGPVVLVGHSYGGAVITQASVGLDNVTALVYLAAFSLDEGESCASVQAPFPASMLATTAQPTPYDAPGAAGGPDLYIDPAKFRETFCADVPVDLAQIMCAAQRPLAVAALTENATAAGWKSIPSWYQVAQHDNAISPDAQRFMAQRMGSTIEEIDGSHTAFIAQPVRAAAFIKRALTKS</sequence>
<dbReference type="Pfam" id="PF12697">
    <property type="entry name" value="Abhydrolase_6"/>
    <property type="match status" value="1"/>
</dbReference>
<dbReference type="GO" id="GO:0016787">
    <property type="term" value="F:hydrolase activity"/>
    <property type="evidence" value="ECO:0007669"/>
    <property type="project" value="UniProtKB-KW"/>
</dbReference>
<feature type="domain" description="AB hydrolase-1" evidence="1">
    <location>
        <begin position="9"/>
        <end position="229"/>
    </location>
</feature>
<proteinExistence type="predicted"/>
<organism evidence="2 3">
    <name type="scientific">Planotetraspora phitsanulokensis</name>
    <dbReference type="NCBI Taxonomy" id="575192"/>
    <lineage>
        <taxon>Bacteria</taxon>
        <taxon>Bacillati</taxon>
        <taxon>Actinomycetota</taxon>
        <taxon>Actinomycetes</taxon>
        <taxon>Streptosporangiales</taxon>
        <taxon>Streptosporangiaceae</taxon>
        <taxon>Planotetraspora</taxon>
    </lineage>
</organism>
<dbReference type="InterPro" id="IPR052897">
    <property type="entry name" value="Sec-Metab_Biosynth_Hydrolase"/>
</dbReference>
<dbReference type="Proteomes" id="UP000622547">
    <property type="component" value="Unassembled WGS sequence"/>
</dbReference>
<name>A0A8J3U638_9ACTN</name>
<evidence type="ECO:0000259" key="1">
    <source>
        <dbReference type="Pfam" id="PF12697"/>
    </source>
</evidence>
<reference evidence="2 3" key="1">
    <citation type="submission" date="2021-01" db="EMBL/GenBank/DDBJ databases">
        <title>Whole genome shotgun sequence of Planotetraspora phitsanulokensis NBRC 104273.</title>
        <authorList>
            <person name="Komaki H."/>
            <person name="Tamura T."/>
        </authorList>
    </citation>
    <scope>NUCLEOTIDE SEQUENCE [LARGE SCALE GENOMIC DNA]</scope>
    <source>
        <strain evidence="2 3">NBRC 104273</strain>
    </source>
</reference>
<dbReference type="PANTHER" id="PTHR37017:SF11">
    <property type="entry name" value="ESTERASE_LIPASE_THIOESTERASE DOMAIN-CONTAINING PROTEIN"/>
    <property type="match status" value="1"/>
</dbReference>
<evidence type="ECO:0000313" key="3">
    <source>
        <dbReference type="Proteomes" id="UP000622547"/>
    </source>
</evidence>
<protein>
    <submittedName>
        <fullName evidence="2">Alpha/beta hydrolase</fullName>
    </submittedName>
</protein>
<gene>
    <name evidence="2" type="ORF">Pph01_38930</name>
</gene>
<comment type="caution">
    <text evidence="2">The sequence shown here is derived from an EMBL/GenBank/DDBJ whole genome shotgun (WGS) entry which is preliminary data.</text>
</comment>
<evidence type="ECO:0000313" key="2">
    <source>
        <dbReference type="EMBL" id="GII38890.1"/>
    </source>
</evidence>